<evidence type="ECO:0000313" key="6">
    <source>
        <dbReference type="EMBL" id="CAG1848880.1"/>
    </source>
</evidence>
<reference evidence="7" key="2">
    <citation type="submission" date="2021-05" db="UniProtKB">
        <authorList>
            <consortium name="EnsemblPlants"/>
        </authorList>
    </citation>
    <scope>IDENTIFICATION</scope>
    <source>
        <strain evidence="7">subsp. malaccensis</strain>
    </source>
</reference>
<evidence type="ECO:0000256" key="3">
    <source>
        <dbReference type="ARBA" id="ARBA00022833"/>
    </source>
</evidence>
<reference evidence="6" key="1">
    <citation type="submission" date="2021-03" db="EMBL/GenBank/DDBJ databases">
        <authorList>
            <consortium name="Genoscope - CEA"/>
            <person name="William W."/>
        </authorList>
    </citation>
    <scope>NUCLEOTIDE SEQUENCE</scope>
    <source>
        <strain evidence="6">Doubled-haploid Pahang</strain>
    </source>
</reference>
<keyword evidence="8" id="KW-1185">Reference proteome</keyword>
<keyword evidence="2 4" id="KW-0863">Zinc-finger</keyword>
<dbReference type="SMART" id="SM00184">
    <property type="entry name" value="RING"/>
    <property type="match status" value="1"/>
</dbReference>
<evidence type="ECO:0000256" key="1">
    <source>
        <dbReference type="ARBA" id="ARBA00022723"/>
    </source>
</evidence>
<keyword evidence="3" id="KW-0862">Zinc</keyword>
<dbReference type="CDD" id="cd16454">
    <property type="entry name" value="RING-H2_PA-TM-RING"/>
    <property type="match status" value="1"/>
</dbReference>
<dbReference type="PROSITE" id="PS50089">
    <property type="entry name" value="ZF_RING_2"/>
    <property type="match status" value="1"/>
</dbReference>
<dbReference type="OMA" id="MTQIAVY"/>
<gene>
    <name evidence="6" type="ORF">GSMUA_204660.1</name>
</gene>
<dbReference type="OrthoDB" id="8062037at2759"/>
<feature type="domain" description="RING-type" evidence="5">
    <location>
        <begin position="118"/>
        <end position="170"/>
    </location>
</feature>
<dbReference type="Pfam" id="PF13639">
    <property type="entry name" value="zf-RING_2"/>
    <property type="match status" value="1"/>
</dbReference>
<organism evidence="7 8">
    <name type="scientific">Musa acuminata subsp. malaccensis</name>
    <name type="common">Wild banana</name>
    <name type="synonym">Musa malaccensis</name>
    <dbReference type="NCBI Taxonomy" id="214687"/>
    <lineage>
        <taxon>Eukaryota</taxon>
        <taxon>Viridiplantae</taxon>
        <taxon>Streptophyta</taxon>
        <taxon>Embryophyta</taxon>
        <taxon>Tracheophyta</taxon>
        <taxon>Spermatophyta</taxon>
        <taxon>Magnoliopsida</taxon>
        <taxon>Liliopsida</taxon>
        <taxon>Zingiberales</taxon>
        <taxon>Musaceae</taxon>
        <taxon>Musa</taxon>
    </lineage>
</organism>
<evidence type="ECO:0000313" key="8">
    <source>
        <dbReference type="Proteomes" id="UP000012960"/>
    </source>
</evidence>
<dbReference type="Gene3D" id="3.30.40.10">
    <property type="entry name" value="Zinc/RING finger domain, C3HC4 (zinc finger)"/>
    <property type="match status" value="1"/>
</dbReference>
<keyword evidence="1" id="KW-0479">Metal-binding</keyword>
<evidence type="ECO:0000313" key="7">
    <source>
        <dbReference type="EnsemblPlants" id="Ma03_p01740.1"/>
    </source>
</evidence>
<protein>
    <submittedName>
        <fullName evidence="6">(wild Malaysian banana) hypothetical protein</fullName>
    </submittedName>
</protein>
<dbReference type="GO" id="GO:0008270">
    <property type="term" value="F:zinc ion binding"/>
    <property type="evidence" value="ECO:0007669"/>
    <property type="project" value="UniProtKB-KW"/>
</dbReference>
<proteinExistence type="predicted"/>
<dbReference type="SUPFAM" id="SSF57850">
    <property type="entry name" value="RING/U-box"/>
    <property type="match status" value="1"/>
</dbReference>
<accession>A0A804I7D8</accession>
<dbReference type="EMBL" id="HG996468">
    <property type="protein sequence ID" value="CAG1848880.1"/>
    <property type="molecule type" value="Genomic_DNA"/>
</dbReference>
<evidence type="ECO:0000256" key="2">
    <source>
        <dbReference type="ARBA" id="ARBA00022771"/>
    </source>
</evidence>
<dbReference type="GO" id="GO:0061630">
    <property type="term" value="F:ubiquitin protein ligase activity"/>
    <property type="evidence" value="ECO:0000318"/>
    <property type="project" value="GO_Central"/>
</dbReference>
<dbReference type="EnsemblPlants" id="Ma03_t01740.1">
    <property type="protein sequence ID" value="Ma03_p01740.1"/>
    <property type="gene ID" value="Ma03_g01740"/>
</dbReference>
<dbReference type="FunCoup" id="A0A804I7D8">
    <property type="interactions" value="2"/>
</dbReference>
<dbReference type="InterPro" id="IPR013083">
    <property type="entry name" value="Znf_RING/FYVE/PHD"/>
</dbReference>
<name>A0A804I7D8_MUSAM</name>
<dbReference type="InterPro" id="IPR001841">
    <property type="entry name" value="Znf_RING"/>
</dbReference>
<dbReference type="PANTHER" id="PTHR15710">
    <property type="entry name" value="E3 UBIQUITIN-PROTEIN LIGASE PRAJA"/>
    <property type="match status" value="1"/>
</dbReference>
<dbReference type="Proteomes" id="UP000012960">
    <property type="component" value="Unplaced"/>
</dbReference>
<sequence length="210" mass="22042">MAAEAEAEADAESVLARFEELLRRAGGDERREIGFFPVVFAVVGAPAAEGAAPGLERVVMFNPLTRGVVILQGDPALLSELISPEPAAGGGGPPPASKASIEALRTVEPGEEDAGEECPVCLDGLGGGRGAASDEGAVPPSVREMPCRHRFHGGCIEKWLGMHGSCPVCRYQMPAEEGEPKTIGDAGRERTRELIITVAFGRRDEGINEQ</sequence>
<dbReference type="PANTHER" id="PTHR15710:SF132">
    <property type="entry name" value="E3 UBIQUITIN-PROTEIN LIGASE MPSR1"/>
    <property type="match status" value="1"/>
</dbReference>
<evidence type="ECO:0000256" key="4">
    <source>
        <dbReference type="PROSITE-ProRule" id="PRU00175"/>
    </source>
</evidence>
<evidence type="ECO:0000259" key="5">
    <source>
        <dbReference type="PROSITE" id="PS50089"/>
    </source>
</evidence>
<dbReference type="GO" id="GO:0016567">
    <property type="term" value="P:protein ubiquitination"/>
    <property type="evidence" value="ECO:0000318"/>
    <property type="project" value="GO_Central"/>
</dbReference>
<dbReference type="AlphaFoldDB" id="A0A804I7D8"/>
<dbReference type="GO" id="GO:0005737">
    <property type="term" value="C:cytoplasm"/>
    <property type="evidence" value="ECO:0000318"/>
    <property type="project" value="GO_Central"/>
</dbReference>
<dbReference type="Gramene" id="Ma03_t01740.1">
    <property type="protein sequence ID" value="Ma03_p01740.1"/>
    <property type="gene ID" value="Ma03_g01740"/>
</dbReference>